<feature type="domain" description="SsuA/THI5-like" evidence="4">
    <location>
        <begin position="55"/>
        <end position="277"/>
    </location>
</feature>
<dbReference type="PANTHER" id="PTHR30024">
    <property type="entry name" value="ALIPHATIC SULFONATES-BINDING PROTEIN-RELATED"/>
    <property type="match status" value="1"/>
</dbReference>
<dbReference type="InterPro" id="IPR015168">
    <property type="entry name" value="SsuA/THI5"/>
</dbReference>
<dbReference type="GO" id="GO:0042597">
    <property type="term" value="C:periplasmic space"/>
    <property type="evidence" value="ECO:0007669"/>
    <property type="project" value="UniProtKB-SubCell"/>
</dbReference>
<proteinExistence type="inferred from homology"/>
<dbReference type="Proteomes" id="UP000321638">
    <property type="component" value="Unassembled WGS sequence"/>
</dbReference>
<reference evidence="5 6" key="1">
    <citation type="submission" date="2019-06" db="EMBL/GenBank/DDBJ databases">
        <title>New taxonomy in bacterial strain CC-CFT640, isolated from vineyard.</title>
        <authorList>
            <person name="Lin S.-Y."/>
            <person name="Tsai C.-F."/>
            <person name="Young C.-C."/>
        </authorList>
    </citation>
    <scope>NUCLEOTIDE SEQUENCE [LARGE SCALE GENOMIC DNA]</scope>
    <source>
        <strain evidence="5 6">CC-CFT640</strain>
    </source>
</reference>
<evidence type="ECO:0000313" key="6">
    <source>
        <dbReference type="Proteomes" id="UP000321638"/>
    </source>
</evidence>
<dbReference type="OrthoDB" id="9771642at2"/>
<keyword evidence="3" id="KW-0732">Signal</keyword>
<evidence type="ECO:0000256" key="3">
    <source>
        <dbReference type="ARBA" id="ARBA00022729"/>
    </source>
</evidence>
<dbReference type="EMBL" id="VDUZ01000024">
    <property type="protein sequence ID" value="TXL73596.1"/>
    <property type="molecule type" value="Genomic_DNA"/>
</dbReference>
<dbReference type="Pfam" id="PF09084">
    <property type="entry name" value="NMT1"/>
    <property type="match status" value="1"/>
</dbReference>
<keyword evidence="6" id="KW-1185">Reference proteome</keyword>
<sequence>MMLHDDPVMGGGETMKRRWVMGAAIAAALGLAPGMAAAQAIKANVAVYTGALVAVPAYVAKDLGLYAKHGLDVTLMDFRAAPDATAALFSGAVDLMSNSPGNMMLVNSRGRDLVAIVDNFPAPVWSIVVSAGMATPGKATGYPALIRDLRGKKIGVPAIGSDGHNFARRFFRDAGLDPEKDATFLAVGLGPDAVAAFKAGQLDAVMAIEPVQTVLESIGGKVLLDLQADKTIPEFASWTSSVYHSTKAHADKNAEMMRRFQAAQEAAIAMVRDPANAAQVAAVWSKYNKALTAEQMKGVLVRLGKAFDVRFNCTGTENVGKFQVDNGLIKANQVQDCRQLAWSGAGKYLP</sequence>
<dbReference type="Gene3D" id="3.40.190.10">
    <property type="entry name" value="Periplasmic binding protein-like II"/>
    <property type="match status" value="2"/>
</dbReference>
<evidence type="ECO:0000259" key="4">
    <source>
        <dbReference type="Pfam" id="PF09084"/>
    </source>
</evidence>
<evidence type="ECO:0000256" key="1">
    <source>
        <dbReference type="ARBA" id="ARBA00004418"/>
    </source>
</evidence>
<dbReference type="PANTHER" id="PTHR30024:SF47">
    <property type="entry name" value="TAURINE-BINDING PERIPLASMIC PROTEIN"/>
    <property type="match status" value="1"/>
</dbReference>
<name>A0A5C8PIF1_9HYPH</name>
<dbReference type="GO" id="GO:0042918">
    <property type="term" value="P:alkanesulfonate transmembrane transport"/>
    <property type="evidence" value="ECO:0007669"/>
    <property type="project" value="TreeGrafter"/>
</dbReference>
<accession>A0A5C8PIF1</accession>
<gene>
    <name evidence="5" type="ORF">FHP25_20675</name>
</gene>
<dbReference type="SUPFAM" id="SSF53850">
    <property type="entry name" value="Periplasmic binding protein-like II"/>
    <property type="match status" value="1"/>
</dbReference>
<comment type="similarity">
    <text evidence="2">Belongs to the bacterial solute-binding protein SsuA/TauA family.</text>
</comment>
<comment type="subcellular location">
    <subcellularLocation>
        <location evidence="1">Periplasm</location>
    </subcellularLocation>
</comment>
<dbReference type="AlphaFoldDB" id="A0A5C8PIF1"/>
<protein>
    <recommendedName>
        <fullName evidence="4">SsuA/THI5-like domain-containing protein</fullName>
    </recommendedName>
</protein>
<organism evidence="5 6">
    <name type="scientific">Vineibacter terrae</name>
    <dbReference type="NCBI Taxonomy" id="2586908"/>
    <lineage>
        <taxon>Bacteria</taxon>
        <taxon>Pseudomonadati</taxon>
        <taxon>Pseudomonadota</taxon>
        <taxon>Alphaproteobacteria</taxon>
        <taxon>Hyphomicrobiales</taxon>
        <taxon>Vineibacter</taxon>
    </lineage>
</organism>
<evidence type="ECO:0000256" key="2">
    <source>
        <dbReference type="ARBA" id="ARBA00010742"/>
    </source>
</evidence>
<comment type="caution">
    <text evidence="5">The sequence shown here is derived from an EMBL/GenBank/DDBJ whole genome shotgun (WGS) entry which is preliminary data.</text>
</comment>
<evidence type="ECO:0000313" key="5">
    <source>
        <dbReference type="EMBL" id="TXL73596.1"/>
    </source>
</evidence>